<proteinExistence type="predicted"/>
<evidence type="ECO:0000256" key="1">
    <source>
        <dbReference type="SAM" id="Phobius"/>
    </source>
</evidence>
<feature type="transmembrane region" description="Helical" evidence="1">
    <location>
        <begin position="111"/>
        <end position="132"/>
    </location>
</feature>
<feature type="transmembrane region" description="Helical" evidence="1">
    <location>
        <begin position="15"/>
        <end position="36"/>
    </location>
</feature>
<accession>A0ABU4VI48</accession>
<comment type="caution">
    <text evidence="2">The sequence shown here is derived from an EMBL/GenBank/DDBJ whole genome shotgun (WGS) entry which is preliminary data.</text>
</comment>
<organism evidence="2 3">
    <name type="scientific">Patulibacter brassicae</name>
    <dbReference type="NCBI Taxonomy" id="1705717"/>
    <lineage>
        <taxon>Bacteria</taxon>
        <taxon>Bacillati</taxon>
        <taxon>Actinomycetota</taxon>
        <taxon>Thermoleophilia</taxon>
        <taxon>Solirubrobacterales</taxon>
        <taxon>Patulibacteraceae</taxon>
        <taxon>Patulibacter</taxon>
    </lineage>
</organism>
<sequence length="139" mass="14775">MSAPPDADRAPVAPLVRSGLTELAAAALSGWVFTACRTRPDLTRRLGIRSTARIRQWHLDLAALGAASVACGLAVPDPPRTAERALRIGAWTNAMAFLPLAFRPDLDRHPAYLAAVTGSFVSTTVGFCGLALSARRRAR</sequence>
<dbReference type="RefSeq" id="WP_319953667.1">
    <property type="nucleotide sequence ID" value="NZ_JAXAVX010000003.1"/>
</dbReference>
<keyword evidence="3" id="KW-1185">Reference proteome</keyword>
<evidence type="ECO:0000313" key="3">
    <source>
        <dbReference type="Proteomes" id="UP001277761"/>
    </source>
</evidence>
<gene>
    <name evidence="2" type="ORF">SK069_07915</name>
</gene>
<dbReference type="EMBL" id="JAXAVX010000003">
    <property type="protein sequence ID" value="MDX8151511.1"/>
    <property type="molecule type" value="Genomic_DNA"/>
</dbReference>
<dbReference type="Proteomes" id="UP001277761">
    <property type="component" value="Unassembled WGS sequence"/>
</dbReference>
<keyword evidence="1" id="KW-0472">Membrane</keyword>
<keyword evidence="1" id="KW-1133">Transmembrane helix</keyword>
<evidence type="ECO:0000313" key="2">
    <source>
        <dbReference type="EMBL" id="MDX8151511.1"/>
    </source>
</evidence>
<keyword evidence="1" id="KW-0812">Transmembrane</keyword>
<protein>
    <submittedName>
        <fullName evidence="2">Uncharacterized protein</fullName>
    </submittedName>
</protein>
<name>A0ABU4VI48_9ACTN</name>
<reference evidence="2 3" key="1">
    <citation type="submission" date="2023-11" db="EMBL/GenBank/DDBJ databases">
        <authorList>
            <person name="Xu M."/>
            <person name="Jiang T."/>
        </authorList>
    </citation>
    <scope>NUCLEOTIDE SEQUENCE [LARGE SCALE GENOMIC DNA]</scope>
    <source>
        <strain evidence="2 3">SD</strain>
    </source>
</reference>
<feature type="transmembrane region" description="Helical" evidence="1">
    <location>
        <begin position="57"/>
        <end position="75"/>
    </location>
</feature>